<dbReference type="InterPro" id="IPR059052">
    <property type="entry name" value="HH_YbhG-like"/>
</dbReference>
<dbReference type="PANTHER" id="PTHR32347:SF23">
    <property type="entry name" value="BLL5650 PROTEIN"/>
    <property type="match status" value="1"/>
</dbReference>
<dbReference type="SUPFAM" id="SSF111369">
    <property type="entry name" value="HlyD-like secretion proteins"/>
    <property type="match status" value="2"/>
</dbReference>
<dbReference type="eggNOG" id="COG0845">
    <property type="taxonomic scope" value="Bacteria"/>
</dbReference>
<evidence type="ECO:0000259" key="4">
    <source>
        <dbReference type="Pfam" id="PF25881"/>
    </source>
</evidence>
<feature type="domain" description="YbhG-like alpha-helical hairpin" evidence="4">
    <location>
        <begin position="67"/>
        <end position="195"/>
    </location>
</feature>
<dbReference type="Gene3D" id="2.40.30.170">
    <property type="match status" value="1"/>
</dbReference>
<dbReference type="InterPro" id="IPR050465">
    <property type="entry name" value="UPF0194_transport"/>
</dbReference>
<keyword evidence="2 3" id="KW-0175">Coiled coil</keyword>
<dbReference type="AlphaFoldDB" id="C5BJL3"/>
<protein>
    <submittedName>
        <fullName evidence="5">Membrane fusion protein family protein</fullName>
    </submittedName>
</protein>
<dbReference type="EMBL" id="CP001614">
    <property type="protein sequence ID" value="ACR13611.1"/>
    <property type="molecule type" value="Genomic_DNA"/>
</dbReference>
<keyword evidence="6" id="KW-1185">Reference proteome</keyword>
<evidence type="ECO:0000256" key="2">
    <source>
        <dbReference type="ARBA" id="ARBA00023054"/>
    </source>
</evidence>
<feature type="coiled-coil region" evidence="3">
    <location>
        <begin position="109"/>
        <end position="193"/>
    </location>
</feature>
<dbReference type="STRING" id="377629.TERTU_2237"/>
<dbReference type="GO" id="GO:0030313">
    <property type="term" value="C:cell envelope"/>
    <property type="evidence" value="ECO:0007669"/>
    <property type="project" value="UniProtKB-SubCell"/>
</dbReference>
<dbReference type="RefSeq" id="WP_015819725.1">
    <property type="nucleotide sequence ID" value="NC_012997.1"/>
</dbReference>
<dbReference type="Proteomes" id="UP000009080">
    <property type="component" value="Chromosome"/>
</dbReference>
<name>C5BJL3_TERTT</name>
<dbReference type="KEGG" id="ttu:TERTU_2237"/>
<evidence type="ECO:0000256" key="3">
    <source>
        <dbReference type="SAM" id="Coils"/>
    </source>
</evidence>
<evidence type="ECO:0000256" key="1">
    <source>
        <dbReference type="ARBA" id="ARBA00004196"/>
    </source>
</evidence>
<sequence length="314" mass="34966">MNFIVRTLSLCVFFWLTSCSEEPANRHANGYVEAVQFYISAPQAGWINQLNVTEGQPISEGDIVVTLDDESQRLAVSQAQAQVAVAQQQALDLGQGARSEEIASTEYLLKSQQATLEESRLALERQKELLAKNLTAKSDFDEADARYSVAKAQVEQTRQQLKLLKLPAREHQLEAARNTEKSAEQALAQQQWQLQQRTIISRNSGIVDTLFYRQGEYVSPGTPILSVIRPESTKVRFYVSQALLSEISPGQAVKIINDNNDQRQAAITYIGRQPEFAPPVLYSNQSRAELVYLVEATLTPASGLRPGQPVDVYL</sequence>
<comment type="subcellular location">
    <subcellularLocation>
        <location evidence="1">Cell envelope</location>
    </subcellularLocation>
</comment>
<dbReference type="Gene3D" id="2.40.50.100">
    <property type="match status" value="1"/>
</dbReference>
<dbReference type="PROSITE" id="PS51257">
    <property type="entry name" value="PROKAR_LIPOPROTEIN"/>
    <property type="match status" value="1"/>
</dbReference>
<organism evidence="5 6">
    <name type="scientific">Teredinibacter turnerae (strain ATCC 39867 / T7901)</name>
    <dbReference type="NCBI Taxonomy" id="377629"/>
    <lineage>
        <taxon>Bacteria</taxon>
        <taxon>Pseudomonadati</taxon>
        <taxon>Pseudomonadota</taxon>
        <taxon>Gammaproteobacteria</taxon>
        <taxon>Cellvibrionales</taxon>
        <taxon>Cellvibrionaceae</taxon>
        <taxon>Teredinibacter</taxon>
    </lineage>
</organism>
<accession>C5BJL3</accession>
<proteinExistence type="predicted"/>
<dbReference type="OrthoDB" id="8558741at2"/>
<dbReference type="HOGENOM" id="CLU_018816_6_5_6"/>
<reference evidence="5 6" key="1">
    <citation type="journal article" date="2009" name="PLoS ONE">
        <title>The complete genome of Teredinibacter turnerae T7901: an intracellular endosymbiont of marine wood-boring bivalves (shipworms).</title>
        <authorList>
            <person name="Yang J.C."/>
            <person name="Madupu R."/>
            <person name="Durkin A.S."/>
            <person name="Ekborg N.A."/>
            <person name="Pedamallu C.S."/>
            <person name="Hostetler J.B."/>
            <person name="Radune D."/>
            <person name="Toms B.S."/>
            <person name="Henrissat B."/>
            <person name="Coutinho P.M."/>
            <person name="Schwarz S."/>
            <person name="Field L."/>
            <person name="Trindade-Silva A.E."/>
            <person name="Soares C.A.G."/>
            <person name="Elshahawi S."/>
            <person name="Hanora A."/>
            <person name="Schmidt E.W."/>
            <person name="Haygood M.G."/>
            <person name="Posfai J."/>
            <person name="Benner J."/>
            <person name="Madinger C."/>
            <person name="Nove J."/>
            <person name="Anton B."/>
            <person name="Chaudhary K."/>
            <person name="Foster J."/>
            <person name="Holman A."/>
            <person name="Kumar S."/>
            <person name="Lessard P.A."/>
            <person name="Luyten Y.A."/>
            <person name="Slatko B."/>
            <person name="Wood N."/>
            <person name="Wu B."/>
            <person name="Teplitski M."/>
            <person name="Mougous J.D."/>
            <person name="Ward N."/>
            <person name="Eisen J.A."/>
            <person name="Badger J.H."/>
            <person name="Distel D.L."/>
        </authorList>
    </citation>
    <scope>NUCLEOTIDE SEQUENCE [LARGE SCALE GENOMIC DNA]</scope>
    <source>
        <strain evidence="6">ATCC 39867 / T7901</strain>
    </source>
</reference>
<gene>
    <name evidence="5" type="ordered locus">TERTU_2237</name>
</gene>
<evidence type="ECO:0000313" key="6">
    <source>
        <dbReference type="Proteomes" id="UP000009080"/>
    </source>
</evidence>
<dbReference type="Gene3D" id="1.10.287.470">
    <property type="entry name" value="Helix hairpin bin"/>
    <property type="match status" value="1"/>
</dbReference>
<dbReference type="Pfam" id="PF25881">
    <property type="entry name" value="HH_YBHG"/>
    <property type="match status" value="1"/>
</dbReference>
<dbReference type="PANTHER" id="PTHR32347">
    <property type="entry name" value="EFFLUX SYSTEM COMPONENT YKNX-RELATED"/>
    <property type="match status" value="1"/>
</dbReference>
<evidence type="ECO:0000313" key="5">
    <source>
        <dbReference type="EMBL" id="ACR13611.1"/>
    </source>
</evidence>